<dbReference type="FunFam" id="2.60.40.420:FF:000034">
    <property type="entry name" value="Cupredoxin superfamily protein"/>
    <property type="match status" value="1"/>
</dbReference>
<feature type="chain" id="PRO_5040206365" description="Phytocyanin domain-containing protein" evidence="6">
    <location>
        <begin position="23"/>
        <end position="213"/>
    </location>
</feature>
<gene>
    <name evidence="8" type="ORF">Tsubulata_007888</name>
</gene>
<evidence type="ECO:0000256" key="3">
    <source>
        <dbReference type="ARBA" id="ARBA00023157"/>
    </source>
</evidence>
<dbReference type="AlphaFoldDB" id="A0A9Q0FPQ6"/>
<dbReference type="InterPro" id="IPR039391">
    <property type="entry name" value="Phytocyanin-like"/>
</dbReference>
<feature type="domain" description="Phytocyanin" evidence="7">
    <location>
        <begin position="24"/>
        <end position="128"/>
    </location>
</feature>
<dbReference type="GO" id="GO:0009055">
    <property type="term" value="F:electron transfer activity"/>
    <property type="evidence" value="ECO:0007669"/>
    <property type="project" value="InterPro"/>
</dbReference>
<evidence type="ECO:0000256" key="4">
    <source>
        <dbReference type="ARBA" id="ARBA00023180"/>
    </source>
</evidence>
<evidence type="ECO:0000256" key="5">
    <source>
        <dbReference type="SAM" id="MobiDB-lite"/>
    </source>
</evidence>
<dbReference type="OrthoDB" id="5421909at2759"/>
<evidence type="ECO:0000256" key="2">
    <source>
        <dbReference type="ARBA" id="ARBA00023008"/>
    </source>
</evidence>
<sequence length="213" mass="21506">MARFVAMAFGLFVAALLQCAAAQTVHIVGDSIGWSVPQGGAQAYSNWANGKSFAIGDILQFNFNTNEHDVQQVPKASFEACTQSNTIGSMITTGPANITLDSAGEHYYICTIGRHCQFGQKLAITVSSTPGGVIPPSTTPTPTSPITPSPASGIPADCAPTPASSPAAAGGPSSSRVPGAANPAVSPLPGSSSSNLLASVLVSMLAISMGLFI</sequence>
<dbReference type="InterPro" id="IPR008972">
    <property type="entry name" value="Cupredoxin"/>
</dbReference>
<keyword evidence="4" id="KW-0325">Glycoprotein</keyword>
<feature type="region of interest" description="Disordered" evidence="5">
    <location>
        <begin position="133"/>
        <end position="191"/>
    </location>
</feature>
<evidence type="ECO:0000259" key="7">
    <source>
        <dbReference type="PROSITE" id="PS51485"/>
    </source>
</evidence>
<keyword evidence="6" id="KW-0732">Signal</keyword>
<dbReference type="CDD" id="cd13920">
    <property type="entry name" value="Stellacyanin"/>
    <property type="match status" value="1"/>
</dbReference>
<dbReference type="Pfam" id="PF02298">
    <property type="entry name" value="Cu_bind_like"/>
    <property type="match status" value="1"/>
</dbReference>
<accession>A0A9Q0FPQ6</accession>
<dbReference type="InterPro" id="IPR003245">
    <property type="entry name" value="Phytocyanin_dom"/>
</dbReference>
<evidence type="ECO:0000313" key="9">
    <source>
        <dbReference type="Proteomes" id="UP001141552"/>
    </source>
</evidence>
<dbReference type="PROSITE" id="PS00196">
    <property type="entry name" value="COPPER_BLUE"/>
    <property type="match status" value="1"/>
</dbReference>
<keyword evidence="3" id="KW-1015">Disulfide bond</keyword>
<reference evidence="8" key="1">
    <citation type="submission" date="2022-02" db="EMBL/GenBank/DDBJ databases">
        <authorList>
            <person name="Henning P.M."/>
            <person name="McCubbin A.G."/>
            <person name="Shore J.S."/>
        </authorList>
    </citation>
    <scope>NUCLEOTIDE SEQUENCE</scope>
    <source>
        <strain evidence="8">F60SS</strain>
        <tissue evidence="8">Leaves</tissue>
    </source>
</reference>
<keyword evidence="2" id="KW-0186">Copper</keyword>
<keyword evidence="1" id="KW-0479">Metal-binding</keyword>
<dbReference type="SUPFAM" id="SSF49503">
    <property type="entry name" value="Cupredoxins"/>
    <property type="match status" value="1"/>
</dbReference>
<dbReference type="GO" id="GO:0005886">
    <property type="term" value="C:plasma membrane"/>
    <property type="evidence" value="ECO:0007669"/>
    <property type="project" value="TreeGrafter"/>
</dbReference>
<keyword evidence="9" id="KW-1185">Reference proteome</keyword>
<proteinExistence type="predicted"/>
<reference evidence="8" key="2">
    <citation type="journal article" date="2023" name="Plants (Basel)">
        <title>Annotation of the Turnera subulata (Passifloraceae) Draft Genome Reveals the S-Locus Evolved after the Divergence of Turneroideae from Passifloroideae in a Stepwise Manner.</title>
        <authorList>
            <person name="Henning P.M."/>
            <person name="Roalson E.H."/>
            <person name="Mir W."/>
            <person name="McCubbin A.G."/>
            <person name="Shore J.S."/>
        </authorList>
    </citation>
    <scope>NUCLEOTIDE SEQUENCE</scope>
    <source>
        <strain evidence="8">F60SS</strain>
    </source>
</reference>
<name>A0A9Q0FPQ6_9ROSI</name>
<feature type="signal peptide" evidence="6">
    <location>
        <begin position="1"/>
        <end position="22"/>
    </location>
</feature>
<dbReference type="GO" id="GO:0046872">
    <property type="term" value="F:metal ion binding"/>
    <property type="evidence" value="ECO:0007669"/>
    <property type="project" value="UniProtKB-KW"/>
</dbReference>
<feature type="compositionally biased region" description="Low complexity" evidence="5">
    <location>
        <begin position="149"/>
        <end position="191"/>
    </location>
</feature>
<dbReference type="PANTHER" id="PTHR33021">
    <property type="entry name" value="BLUE COPPER PROTEIN"/>
    <property type="match status" value="1"/>
</dbReference>
<dbReference type="PANTHER" id="PTHR33021:SF189">
    <property type="entry name" value="CUCUMBER PEELING CUPREDOXIN-LIKE"/>
    <property type="match status" value="1"/>
</dbReference>
<dbReference type="Proteomes" id="UP001141552">
    <property type="component" value="Unassembled WGS sequence"/>
</dbReference>
<protein>
    <recommendedName>
        <fullName evidence="7">Phytocyanin domain-containing protein</fullName>
    </recommendedName>
</protein>
<evidence type="ECO:0000313" key="8">
    <source>
        <dbReference type="EMBL" id="KAJ4834440.1"/>
    </source>
</evidence>
<organism evidence="8 9">
    <name type="scientific">Turnera subulata</name>
    <dbReference type="NCBI Taxonomy" id="218843"/>
    <lineage>
        <taxon>Eukaryota</taxon>
        <taxon>Viridiplantae</taxon>
        <taxon>Streptophyta</taxon>
        <taxon>Embryophyta</taxon>
        <taxon>Tracheophyta</taxon>
        <taxon>Spermatophyta</taxon>
        <taxon>Magnoliopsida</taxon>
        <taxon>eudicotyledons</taxon>
        <taxon>Gunneridae</taxon>
        <taxon>Pentapetalae</taxon>
        <taxon>rosids</taxon>
        <taxon>fabids</taxon>
        <taxon>Malpighiales</taxon>
        <taxon>Passifloraceae</taxon>
        <taxon>Turnera</taxon>
    </lineage>
</organism>
<dbReference type="Gene3D" id="2.60.40.420">
    <property type="entry name" value="Cupredoxins - blue copper proteins"/>
    <property type="match status" value="1"/>
</dbReference>
<evidence type="ECO:0000256" key="1">
    <source>
        <dbReference type="ARBA" id="ARBA00022723"/>
    </source>
</evidence>
<dbReference type="PROSITE" id="PS51485">
    <property type="entry name" value="PHYTOCYANIN"/>
    <property type="match status" value="1"/>
</dbReference>
<dbReference type="EMBL" id="JAKUCV010004695">
    <property type="protein sequence ID" value="KAJ4834440.1"/>
    <property type="molecule type" value="Genomic_DNA"/>
</dbReference>
<dbReference type="InterPro" id="IPR028871">
    <property type="entry name" value="BlueCu_1_BS"/>
</dbReference>
<evidence type="ECO:0000256" key="6">
    <source>
        <dbReference type="SAM" id="SignalP"/>
    </source>
</evidence>
<feature type="compositionally biased region" description="Pro residues" evidence="5">
    <location>
        <begin position="137"/>
        <end position="148"/>
    </location>
</feature>
<comment type="caution">
    <text evidence="8">The sequence shown here is derived from an EMBL/GenBank/DDBJ whole genome shotgun (WGS) entry which is preliminary data.</text>
</comment>